<dbReference type="CDD" id="cd02440">
    <property type="entry name" value="AdoMet_MTases"/>
    <property type="match status" value="1"/>
</dbReference>
<dbReference type="GO" id="GO:0005737">
    <property type="term" value="C:cytoplasm"/>
    <property type="evidence" value="ECO:0007669"/>
    <property type="project" value="UniProtKB-SubCell"/>
</dbReference>
<dbReference type="Pfam" id="PF06325">
    <property type="entry name" value="PrmA"/>
    <property type="match status" value="1"/>
</dbReference>
<comment type="subcellular location">
    <subcellularLocation>
        <location evidence="6">Cytoplasm</location>
    </subcellularLocation>
</comment>
<dbReference type="EC" id="2.1.1.-" evidence="6"/>
<dbReference type="HAMAP" id="MF_00735">
    <property type="entry name" value="Methyltr_PrmA"/>
    <property type="match status" value="1"/>
</dbReference>
<protein>
    <recommendedName>
        <fullName evidence="6">Ribosomal protein L11 methyltransferase</fullName>
        <shortName evidence="6">L11 Mtase</shortName>
        <ecNumber evidence="6">2.1.1.-</ecNumber>
    </recommendedName>
</protein>
<sequence>MKWHEIKIKTVSEHVEIVANILYDAGVGGVVIEDPNDINLFDRDESSWDYFDEEILNFEYEGVIVKGYLPDSEDLHDKIKFIKESVHKLADDLQNKEDEIVTVADVYEEDWANAWKQYYKPKKIGEKIVVKPTWEEYEAKEGEKVIELDPGMAFGTGTHETTMMCIKALEKYVKNDSTVYDIGCGSGILSIAAAKLGAKKVIGVDLDEVAVKVSKENVYVNSVENVVDIRHGNLMEVVEGRADIIVANIIAEVIKILVKDIKKFMKEDSVFIASGIILDKIDEVKRELEANGLEIISIERQGEWAAILSKAKVGDKNE</sequence>
<dbReference type="PANTHER" id="PTHR43648">
    <property type="entry name" value="ELECTRON TRANSFER FLAVOPROTEIN BETA SUBUNIT LYSINE METHYLTRANSFERASE"/>
    <property type="match status" value="1"/>
</dbReference>
<comment type="catalytic activity">
    <reaction evidence="6">
        <text>L-lysyl-[protein] + 3 S-adenosyl-L-methionine = N(6),N(6),N(6)-trimethyl-L-lysyl-[protein] + 3 S-adenosyl-L-homocysteine + 3 H(+)</text>
        <dbReference type="Rhea" id="RHEA:54192"/>
        <dbReference type="Rhea" id="RHEA-COMP:9752"/>
        <dbReference type="Rhea" id="RHEA-COMP:13826"/>
        <dbReference type="ChEBI" id="CHEBI:15378"/>
        <dbReference type="ChEBI" id="CHEBI:29969"/>
        <dbReference type="ChEBI" id="CHEBI:57856"/>
        <dbReference type="ChEBI" id="CHEBI:59789"/>
        <dbReference type="ChEBI" id="CHEBI:61961"/>
    </reaction>
</comment>
<keyword evidence="8" id="KW-1185">Reference proteome</keyword>
<evidence type="ECO:0000256" key="3">
    <source>
        <dbReference type="ARBA" id="ARBA00022603"/>
    </source>
</evidence>
<dbReference type="NCBIfam" id="TIGR00406">
    <property type="entry name" value="prmA"/>
    <property type="match status" value="1"/>
</dbReference>
<gene>
    <name evidence="6" type="primary">prmA</name>
    <name evidence="7" type="ORF">SAMN02745883_00482</name>
</gene>
<comment type="similarity">
    <text evidence="1 6">Belongs to the methyltransferase superfamily. PrmA family.</text>
</comment>
<evidence type="ECO:0000256" key="5">
    <source>
        <dbReference type="ARBA" id="ARBA00022691"/>
    </source>
</evidence>
<dbReference type="EMBL" id="FRAJ01000004">
    <property type="protein sequence ID" value="SHJ81102.1"/>
    <property type="molecule type" value="Genomic_DNA"/>
</dbReference>
<feature type="binding site" evidence="6">
    <location>
        <position position="205"/>
    </location>
    <ligand>
        <name>S-adenosyl-L-methionine</name>
        <dbReference type="ChEBI" id="CHEBI:59789"/>
    </ligand>
</feature>
<dbReference type="InterPro" id="IPR050078">
    <property type="entry name" value="Ribosomal_L11_MeTrfase_PrmA"/>
</dbReference>
<dbReference type="Gene3D" id="3.40.50.150">
    <property type="entry name" value="Vaccinia Virus protein VP39"/>
    <property type="match status" value="1"/>
</dbReference>
<keyword evidence="7" id="KW-0689">Ribosomal protein</keyword>
<evidence type="ECO:0000256" key="2">
    <source>
        <dbReference type="ARBA" id="ARBA00022490"/>
    </source>
</evidence>
<feature type="binding site" evidence="6">
    <location>
        <position position="248"/>
    </location>
    <ligand>
        <name>S-adenosyl-L-methionine</name>
        <dbReference type="ChEBI" id="CHEBI:59789"/>
    </ligand>
</feature>
<dbReference type="PIRSF" id="PIRSF000401">
    <property type="entry name" value="RPL11_MTase"/>
    <property type="match status" value="1"/>
</dbReference>
<dbReference type="GO" id="GO:0005840">
    <property type="term" value="C:ribosome"/>
    <property type="evidence" value="ECO:0007669"/>
    <property type="project" value="UniProtKB-KW"/>
</dbReference>
<dbReference type="GO" id="GO:0016279">
    <property type="term" value="F:protein-lysine N-methyltransferase activity"/>
    <property type="evidence" value="ECO:0007669"/>
    <property type="project" value="RHEA"/>
</dbReference>
<dbReference type="AlphaFoldDB" id="A0A1M6MC69"/>
<dbReference type="PANTHER" id="PTHR43648:SF1">
    <property type="entry name" value="ELECTRON TRANSFER FLAVOPROTEIN BETA SUBUNIT LYSINE METHYLTRANSFERASE"/>
    <property type="match status" value="1"/>
</dbReference>
<dbReference type="RefSeq" id="WP_072965794.1">
    <property type="nucleotide sequence ID" value="NZ_FRAJ01000004.1"/>
</dbReference>
<evidence type="ECO:0000256" key="1">
    <source>
        <dbReference type="ARBA" id="ARBA00009741"/>
    </source>
</evidence>
<reference evidence="7 8" key="1">
    <citation type="submission" date="2016-11" db="EMBL/GenBank/DDBJ databases">
        <authorList>
            <person name="Jaros S."/>
            <person name="Januszkiewicz K."/>
            <person name="Wedrychowicz H."/>
        </authorList>
    </citation>
    <scope>NUCLEOTIDE SEQUENCE [LARGE SCALE GENOMIC DNA]</scope>
    <source>
        <strain evidence="7 8">DSM 14501</strain>
    </source>
</reference>
<dbReference type="STRING" id="1121266.SAMN02745883_00482"/>
<name>A0A1M6MC69_9FIRM</name>
<dbReference type="InterPro" id="IPR029063">
    <property type="entry name" value="SAM-dependent_MTases_sf"/>
</dbReference>
<keyword evidence="3 6" id="KW-0489">Methyltransferase</keyword>
<evidence type="ECO:0000256" key="4">
    <source>
        <dbReference type="ARBA" id="ARBA00022679"/>
    </source>
</evidence>
<keyword evidence="7" id="KW-0687">Ribonucleoprotein</keyword>
<feature type="binding site" evidence="6">
    <location>
        <position position="183"/>
    </location>
    <ligand>
        <name>S-adenosyl-L-methionine</name>
        <dbReference type="ChEBI" id="CHEBI:59789"/>
    </ligand>
</feature>
<accession>A0A1M6MC69</accession>
<comment type="function">
    <text evidence="6">Methylates ribosomal protein L11.</text>
</comment>
<evidence type="ECO:0000256" key="6">
    <source>
        <dbReference type="HAMAP-Rule" id="MF_00735"/>
    </source>
</evidence>
<dbReference type="GO" id="GO:0032259">
    <property type="term" value="P:methylation"/>
    <property type="evidence" value="ECO:0007669"/>
    <property type="project" value="UniProtKB-KW"/>
</dbReference>
<keyword evidence="4 6" id="KW-0808">Transferase</keyword>
<keyword evidence="5 6" id="KW-0949">S-adenosyl-L-methionine</keyword>
<dbReference type="InterPro" id="IPR004498">
    <property type="entry name" value="Ribosomal_PrmA_MeTrfase"/>
</dbReference>
<keyword evidence="2 6" id="KW-0963">Cytoplasm</keyword>
<organism evidence="7 8">
    <name type="scientific">Caminicella sporogenes DSM 14501</name>
    <dbReference type="NCBI Taxonomy" id="1121266"/>
    <lineage>
        <taxon>Bacteria</taxon>
        <taxon>Bacillati</taxon>
        <taxon>Bacillota</taxon>
        <taxon>Clostridia</taxon>
        <taxon>Peptostreptococcales</taxon>
        <taxon>Caminicellaceae</taxon>
        <taxon>Caminicella</taxon>
    </lineage>
</organism>
<evidence type="ECO:0000313" key="8">
    <source>
        <dbReference type="Proteomes" id="UP000184082"/>
    </source>
</evidence>
<dbReference type="SUPFAM" id="SSF53335">
    <property type="entry name" value="S-adenosyl-L-methionine-dependent methyltransferases"/>
    <property type="match status" value="1"/>
</dbReference>
<proteinExistence type="inferred from homology"/>
<evidence type="ECO:0000313" key="7">
    <source>
        <dbReference type="EMBL" id="SHJ81102.1"/>
    </source>
</evidence>
<dbReference type="Proteomes" id="UP000184082">
    <property type="component" value="Unassembled WGS sequence"/>
</dbReference>
<feature type="binding site" evidence="6">
    <location>
        <position position="162"/>
    </location>
    <ligand>
        <name>S-adenosyl-L-methionine</name>
        <dbReference type="ChEBI" id="CHEBI:59789"/>
    </ligand>
</feature>